<feature type="transmembrane region" description="Helical" evidence="1">
    <location>
        <begin position="117"/>
        <end position="135"/>
    </location>
</feature>
<feature type="transmembrane region" description="Helical" evidence="1">
    <location>
        <begin position="244"/>
        <end position="263"/>
    </location>
</feature>
<protein>
    <recommendedName>
        <fullName evidence="4">Oligosaccharide repeat unit polymerase</fullName>
    </recommendedName>
</protein>
<keyword evidence="1" id="KW-0812">Transmembrane</keyword>
<keyword evidence="1" id="KW-0472">Membrane</keyword>
<dbReference type="AlphaFoldDB" id="A0A0C2HEP0"/>
<gene>
    <name evidence="2" type="ORF">GFER_16645</name>
</gene>
<feature type="transmembrane region" description="Helical" evidence="1">
    <location>
        <begin position="221"/>
        <end position="237"/>
    </location>
</feature>
<comment type="caution">
    <text evidence="2">The sequence shown here is derived from an EMBL/GenBank/DDBJ whole genome shotgun (WGS) entry which is preliminary data.</text>
</comment>
<feature type="transmembrane region" description="Helical" evidence="1">
    <location>
        <begin position="197"/>
        <end position="215"/>
    </location>
</feature>
<feature type="transmembrane region" description="Helical" evidence="1">
    <location>
        <begin position="372"/>
        <end position="399"/>
    </location>
</feature>
<evidence type="ECO:0000313" key="2">
    <source>
        <dbReference type="EMBL" id="KIH75416.1"/>
    </source>
</evidence>
<dbReference type="RefSeq" id="WP_040101177.1">
    <property type="nucleotide sequence ID" value="NZ_JWJD01000011.1"/>
</dbReference>
<evidence type="ECO:0008006" key="4">
    <source>
        <dbReference type="Google" id="ProtNLM"/>
    </source>
</evidence>
<organism evidence="2 3">
    <name type="scientific">Geoalkalibacter ferrihydriticus DSM 17813</name>
    <dbReference type="NCBI Taxonomy" id="1121915"/>
    <lineage>
        <taxon>Bacteria</taxon>
        <taxon>Pseudomonadati</taxon>
        <taxon>Thermodesulfobacteriota</taxon>
        <taxon>Desulfuromonadia</taxon>
        <taxon>Desulfuromonadales</taxon>
        <taxon>Geoalkalibacteraceae</taxon>
        <taxon>Geoalkalibacter</taxon>
    </lineage>
</organism>
<evidence type="ECO:0000256" key="1">
    <source>
        <dbReference type="SAM" id="Phobius"/>
    </source>
</evidence>
<sequence>MITKPEFIAFQGFSYFALLAFIALVEYRRNKNSIIDFLSIFNFVFCVFYVISPVVSLFIAEDLVSIHNLRGLKFYISQWYTPLLAWFGYLSFLAGYNFTPMKFYIVSMRFKVKKLPFLYFSFLMIIFGMFILFSFDYGGVKNMVVSLVLSRHSGLNVETGTFAFLWKLIRPLSVVALYAAFLFFIKNLSRVHFLKRKSFWIFLLALSLFLVVGFAHASRGFLFFSLFGLMVIFANFEKKIPWRFAFAFFTGLLLLIVYGKAYIATLGHYLAIGDMSAAQQISLQRYSVVSELYPVLLEFSRYTIHAVNSMQAGVVEFGNYELRLFYNDILSALISQVPQGLLGIKLQIPEHAAILTSEIIAGNPNYGYVPGLIGACVFSLFIPGIFFGCFLYGAMCKVFHCFFHDNIDRSFFIYAIYVKISISLSLFISTGVLTNIISGNMGIFVALFFLLPFLKIKSSCDGNFVSNINHKGIIRHLPLYNPKG</sequence>
<evidence type="ECO:0000313" key="3">
    <source>
        <dbReference type="Proteomes" id="UP000035068"/>
    </source>
</evidence>
<keyword evidence="3" id="KW-1185">Reference proteome</keyword>
<reference evidence="2 3" key="1">
    <citation type="submission" date="2014-12" db="EMBL/GenBank/DDBJ databases">
        <title>Genomes of Geoalkalibacter ferrihydriticus and Geoalkalibacter subterraneus, two haloalkaliphilic metal-reducing members of the Geobacteraceae.</title>
        <authorList>
            <person name="Badalamenti J.P."/>
            <person name="Torres C.I."/>
            <person name="Krajmalnik-Brown R."/>
            <person name="Bond D.R."/>
        </authorList>
    </citation>
    <scope>NUCLEOTIDE SEQUENCE [LARGE SCALE GENOMIC DNA]</scope>
    <source>
        <strain evidence="2 3">DSM 17813</strain>
    </source>
</reference>
<accession>A0A0C2HEP0</accession>
<feature type="transmembrane region" description="Helical" evidence="1">
    <location>
        <begin position="79"/>
        <end position="96"/>
    </location>
</feature>
<feature type="transmembrane region" description="Helical" evidence="1">
    <location>
        <begin position="164"/>
        <end position="185"/>
    </location>
</feature>
<name>A0A0C2HEP0_9BACT</name>
<feature type="transmembrane region" description="Helical" evidence="1">
    <location>
        <begin position="37"/>
        <end position="59"/>
    </location>
</feature>
<dbReference type="Proteomes" id="UP000035068">
    <property type="component" value="Unassembled WGS sequence"/>
</dbReference>
<dbReference type="EMBL" id="JWJD01000011">
    <property type="protein sequence ID" value="KIH75416.1"/>
    <property type="molecule type" value="Genomic_DNA"/>
</dbReference>
<feature type="transmembrane region" description="Helical" evidence="1">
    <location>
        <begin position="411"/>
        <end position="430"/>
    </location>
</feature>
<keyword evidence="1" id="KW-1133">Transmembrane helix</keyword>
<proteinExistence type="predicted"/>
<feature type="transmembrane region" description="Helical" evidence="1">
    <location>
        <begin position="6"/>
        <end position="25"/>
    </location>
</feature>
<feature type="transmembrane region" description="Helical" evidence="1">
    <location>
        <begin position="436"/>
        <end position="454"/>
    </location>
</feature>